<dbReference type="InterPro" id="IPR005471">
    <property type="entry name" value="Tscrpt_reg_IclR_N"/>
</dbReference>
<name>A0ABP7MZH1_9MICO</name>
<dbReference type="Pfam" id="PF09339">
    <property type="entry name" value="HTH_IclR"/>
    <property type="match status" value="1"/>
</dbReference>
<keyword evidence="1" id="KW-0805">Transcription regulation</keyword>
<dbReference type="PANTHER" id="PTHR30136">
    <property type="entry name" value="HELIX-TURN-HELIX TRANSCRIPTIONAL REGULATOR, ICLR FAMILY"/>
    <property type="match status" value="1"/>
</dbReference>
<dbReference type="Proteomes" id="UP001501591">
    <property type="component" value="Unassembled WGS sequence"/>
</dbReference>
<keyword evidence="2 6" id="KW-0238">DNA-binding</keyword>
<evidence type="ECO:0000313" key="7">
    <source>
        <dbReference type="Proteomes" id="UP001501591"/>
    </source>
</evidence>
<evidence type="ECO:0000256" key="2">
    <source>
        <dbReference type="ARBA" id="ARBA00023125"/>
    </source>
</evidence>
<dbReference type="InterPro" id="IPR036390">
    <property type="entry name" value="WH_DNA-bd_sf"/>
</dbReference>
<feature type="domain" description="IclR-ED" evidence="5">
    <location>
        <begin position="80"/>
        <end position="262"/>
    </location>
</feature>
<comment type="caution">
    <text evidence="6">The sequence shown here is derived from an EMBL/GenBank/DDBJ whole genome shotgun (WGS) entry which is preliminary data.</text>
</comment>
<dbReference type="InterPro" id="IPR050707">
    <property type="entry name" value="HTH_MetabolicPath_Reg"/>
</dbReference>
<evidence type="ECO:0000256" key="3">
    <source>
        <dbReference type="ARBA" id="ARBA00023163"/>
    </source>
</evidence>
<gene>
    <name evidence="6" type="primary">kdgR</name>
    <name evidence="6" type="ORF">GCM10022383_09930</name>
</gene>
<accession>A0ABP7MZH1</accession>
<dbReference type="PROSITE" id="PS51077">
    <property type="entry name" value="HTH_ICLR"/>
    <property type="match status" value="1"/>
</dbReference>
<dbReference type="InterPro" id="IPR036388">
    <property type="entry name" value="WH-like_DNA-bd_sf"/>
</dbReference>
<dbReference type="PROSITE" id="PS51078">
    <property type="entry name" value="ICLR_ED"/>
    <property type="match status" value="1"/>
</dbReference>
<reference evidence="7" key="1">
    <citation type="journal article" date="2019" name="Int. J. Syst. Evol. Microbiol.">
        <title>The Global Catalogue of Microorganisms (GCM) 10K type strain sequencing project: providing services to taxonomists for standard genome sequencing and annotation.</title>
        <authorList>
            <consortium name="The Broad Institute Genomics Platform"/>
            <consortium name="The Broad Institute Genome Sequencing Center for Infectious Disease"/>
            <person name="Wu L."/>
            <person name="Ma J."/>
        </authorList>
    </citation>
    <scope>NUCLEOTIDE SEQUENCE [LARGE SCALE GENOMIC DNA]</scope>
    <source>
        <strain evidence="7">JCM 17024</strain>
    </source>
</reference>
<proteinExistence type="predicted"/>
<organism evidence="6 7">
    <name type="scientific">Microbacterium soli</name>
    <dbReference type="NCBI Taxonomy" id="446075"/>
    <lineage>
        <taxon>Bacteria</taxon>
        <taxon>Bacillati</taxon>
        <taxon>Actinomycetota</taxon>
        <taxon>Actinomycetes</taxon>
        <taxon>Micrococcales</taxon>
        <taxon>Microbacteriaceae</taxon>
        <taxon>Microbacterium</taxon>
    </lineage>
</organism>
<dbReference type="SMART" id="SM00346">
    <property type="entry name" value="HTH_ICLR"/>
    <property type="match status" value="1"/>
</dbReference>
<feature type="domain" description="HTH iclR-type" evidence="4">
    <location>
        <begin position="18"/>
        <end position="86"/>
    </location>
</feature>
<protein>
    <submittedName>
        <fullName evidence="6">DNA-binding transcriptional regulator KdgR</fullName>
    </submittedName>
</protein>
<dbReference type="SUPFAM" id="SSF55781">
    <property type="entry name" value="GAF domain-like"/>
    <property type="match status" value="1"/>
</dbReference>
<evidence type="ECO:0000259" key="5">
    <source>
        <dbReference type="PROSITE" id="PS51078"/>
    </source>
</evidence>
<keyword evidence="7" id="KW-1185">Reference proteome</keyword>
<evidence type="ECO:0000259" key="4">
    <source>
        <dbReference type="PROSITE" id="PS51077"/>
    </source>
</evidence>
<keyword evidence="3" id="KW-0804">Transcription</keyword>
<dbReference type="InterPro" id="IPR014757">
    <property type="entry name" value="Tscrpt_reg_IclR_C"/>
</dbReference>
<evidence type="ECO:0000313" key="6">
    <source>
        <dbReference type="EMBL" id="GAA3933393.1"/>
    </source>
</evidence>
<dbReference type="RefSeq" id="WP_344818415.1">
    <property type="nucleotide sequence ID" value="NZ_BAABCP010000001.1"/>
</dbReference>
<sequence>METSTLTTAPEVRRPRTVQSVSHAVTLLRAIAQRRTPLTLSDLARKAQLSKPATYNLLGTLVSLQLIRRDDDGCYLPDWGLYELGCRMVDAEALRDAARAPLHRLLQQVPGALLLSIMTGDKVLYVDRAETSPGFRMVADIGRRSPLHTTASGKVFLAAMPEKRISGYLSRPLVSVTPATITSRRALRAEIALTREHGYGVSWGEQERLLSSVAVPLRGQRGTVRAALAVVVPTRDLERIAPSRLVLRLAHAATEICTEWDRTTLAPEFSGR</sequence>
<dbReference type="GO" id="GO:0003677">
    <property type="term" value="F:DNA binding"/>
    <property type="evidence" value="ECO:0007669"/>
    <property type="project" value="UniProtKB-KW"/>
</dbReference>
<evidence type="ECO:0000256" key="1">
    <source>
        <dbReference type="ARBA" id="ARBA00023015"/>
    </source>
</evidence>
<dbReference type="InterPro" id="IPR029016">
    <property type="entry name" value="GAF-like_dom_sf"/>
</dbReference>
<dbReference type="Pfam" id="PF01614">
    <property type="entry name" value="IclR_C"/>
    <property type="match status" value="1"/>
</dbReference>
<dbReference type="SUPFAM" id="SSF46785">
    <property type="entry name" value="Winged helix' DNA-binding domain"/>
    <property type="match status" value="1"/>
</dbReference>
<dbReference type="Gene3D" id="1.10.10.10">
    <property type="entry name" value="Winged helix-like DNA-binding domain superfamily/Winged helix DNA-binding domain"/>
    <property type="match status" value="1"/>
</dbReference>
<dbReference type="EMBL" id="BAABCP010000001">
    <property type="protein sequence ID" value="GAA3933393.1"/>
    <property type="molecule type" value="Genomic_DNA"/>
</dbReference>
<dbReference type="Gene3D" id="3.30.450.40">
    <property type="match status" value="1"/>
</dbReference>
<dbReference type="PANTHER" id="PTHR30136:SF35">
    <property type="entry name" value="HTH-TYPE TRANSCRIPTIONAL REGULATOR RV1719"/>
    <property type="match status" value="1"/>
</dbReference>